<dbReference type="AlphaFoldDB" id="A0A6S4GPQ4"/>
<dbReference type="Proteomes" id="UP000030902">
    <property type="component" value="Chromosome"/>
</dbReference>
<evidence type="ECO:0000313" key="1">
    <source>
        <dbReference type="EMBL" id="AJA06445.1"/>
    </source>
</evidence>
<proteinExistence type="predicted"/>
<dbReference type="PANTHER" id="PTHR11669">
    <property type="entry name" value="REPLICATION FACTOR C / DNA POLYMERASE III GAMMA-TAU SUBUNIT"/>
    <property type="match status" value="1"/>
</dbReference>
<dbReference type="RefSeq" id="WP_052198817.1">
    <property type="nucleotide sequence ID" value="NZ_CP007496.1"/>
</dbReference>
<accession>A0A6S4GPQ4</accession>
<gene>
    <name evidence="1" type="ORF">TM7x_01765</name>
</gene>
<sequence length="269" mass="30313">MSEIIVSTQDVQKIDQITARPPHALLIVADYGLDGKSVAQKIAKNSDIFRLTPLPDKQSISVEQIRDLIAKLRTYAINRRTIIIDEADLMTESSQNALLKALEEPNKNTIFILIAKNPKLMLDTIKSRCQTLTLHKTSSVQDKKLLENYNLDSATIQQILFLAAGRPLLIRQLAENPDKFAEYRQLATDAKQILATNQEYTTLKNIAKYFTDRQKALILTDIIINMIRFQSLSHGMNSTLEKQLNKATIVSKALNSNANVRLALMQLVL</sequence>
<evidence type="ECO:0000313" key="2">
    <source>
        <dbReference type="Proteomes" id="UP000030902"/>
    </source>
</evidence>
<dbReference type="EMBL" id="CP007496">
    <property type="protein sequence ID" value="AJA06445.1"/>
    <property type="molecule type" value="Genomic_DNA"/>
</dbReference>
<reference evidence="1 2" key="1">
    <citation type="journal article" date="2015" name="Proc. Natl. Acad. Sci. U.S.A.">
        <title>Cultivation of a human-associated TM7 phylotype reveals a reduced genome and epibiotic parasitic lifestyle.</title>
        <authorList>
            <person name="He X."/>
            <person name="McLean J.S."/>
            <person name="Edlund A."/>
            <person name="Yooseph S."/>
            <person name="Hall A.P."/>
            <person name="Liu S.Y."/>
            <person name="Dorrestein P.C."/>
            <person name="Esquenazi E."/>
            <person name="Hunter R.C."/>
            <person name="Cheng G."/>
            <person name="Nelson K.E."/>
            <person name="Lux R."/>
            <person name="Shi W."/>
        </authorList>
    </citation>
    <scope>NUCLEOTIDE SEQUENCE [LARGE SCALE GENOMIC DNA]</scope>
    <source>
        <strain evidence="1 2">TM7x</strain>
    </source>
</reference>
<dbReference type="InterPro" id="IPR050238">
    <property type="entry name" value="DNA_Rep/Repair_Clamp_Loader"/>
</dbReference>
<dbReference type="KEGG" id="sox:TM7x_01765"/>
<name>A0A6S4GPQ4_9BACT</name>
<organism evidence="1 2">
    <name type="scientific">Candidatus Nanosynbacter lyticus</name>
    <dbReference type="NCBI Taxonomy" id="2093824"/>
    <lineage>
        <taxon>Bacteria</taxon>
        <taxon>Candidatus Saccharimonadota</taxon>
        <taxon>Candidatus Saccharimonadia</taxon>
        <taxon>Candidatus Nanosynbacterales</taxon>
        <taxon>Candidatus Nanosynbacteraceae</taxon>
        <taxon>Candidatus Nanosynbacter</taxon>
    </lineage>
</organism>
<dbReference type="SUPFAM" id="SSF52540">
    <property type="entry name" value="P-loop containing nucleoside triphosphate hydrolases"/>
    <property type="match status" value="1"/>
</dbReference>
<protein>
    <submittedName>
        <fullName evidence="1">DNA polymerase III subunit delta</fullName>
    </submittedName>
</protein>
<keyword evidence="2" id="KW-1185">Reference proteome</keyword>
<dbReference type="InterPro" id="IPR027417">
    <property type="entry name" value="P-loop_NTPase"/>
</dbReference>
<dbReference type="Gene3D" id="3.40.50.300">
    <property type="entry name" value="P-loop containing nucleotide triphosphate hydrolases"/>
    <property type="match status" value="1"/>
</dbReference>
<dbReference type="GO" id="GO:0006261">
    <property type="term" value="P:DNA-templated DNA replication"/>
    <property type="evidence" value="ECO:0007669"/>
    <property type="project" value="TreeGrafter"/>
</dbReference>
<dbReference type="Pfam" id="PF13177">
    <property type="entry name" value="DNA_pol3_delta2"/>
    <property type="match status" value="1"/>
</dbReference>
<dbReference type="PANTHER" id="PTHR11669:SF8">
    <property type="entry name" value="DNA POLYMERASE III SUBUNIT DELTA"/>
    <property type="match status" value="1"/>
</dbReference>